<sequence length="254" mass="28301">MRPDLPDNEQELLSLRDEYGLLRVSAAGDYRFLTFGESSEQSCCYLPEPHWLEYDYTRAMLLGCHWAPPSPRAALLGLGAGSLANALLAHFSPQQLDAVELRPQVLALAREHFALTDDPRLRVHVGCAEQWLNSAGQPFDLLMVDLYMEGGISRLQLQADFFRLCRQSLSAQGVLVINQWQMGTSGRPYAERQLRSVLGDYLQVQVQEGNMLLFAAPEGHSLPLVRAGLRDWATGLQASLGYSLQPFVDGLRNS</sequence>
<name>A0A1I4SZW6_9GAMM</name>
<accession>A0A1I4SZW6</accession>
<keyword evidence="3" id="KW-1185">Reference proteome</keyword>
<reference evidence="3" key="1">
    <citation type="submission" date="2016-10" db="EMBL/GenBank/DDBJ databases">
        <authorList>
            <person name="Varghese N."/>
            <person name="Submissions S."/>
        </authorList>
    </citation>
    <scope>NUCLEOTIDE SEQUENCE [LARGE SCALE GENOMIC DNA]</scope>
    <source>
        <strain evidence="3">DSM 24213</strain>
    </source>
</reference>
<dbReference type="Gene3D" id="3.40.50.150">
    <property type="entry name" value="Vaccinia Virus protein VP39"/>
    <property type="match status" value="1"/>
</dbReference>
<dbReference type="GO" id="GO:0006596">
    <property type="term" value="P:polyamine biosynthetic process"/>
    <property type="evidence" value="ECO:0007669"/>
    <property type="project" value="UniProtKB-KW"/>
</dbReference>
<gene>
    <name evidence="2" type="ORF">SAMN05216217_11242</name>
</gene>
<dbReference type="RefSeq" id="WP_093476955.1">
    <property type="nucleotide sequence ID" value="NZ_FOUI01000012.1"/>
</dbReference>
<dbReference type="PANTHER" id="PTHR43317:SF1">
    <property type="entry name" value="THERMOSPERMINE SYNTHASE ACAULIS5"/>
    <property type="match status" value="1"/>
</dbReference>
<dbReference type="SUPFAM" id="SSF53335">
    <property type="entry name" value="S-adenosyl-L-methionine-dependent methyltransferases"/>
    <property type="match status" value="1"/>
</dbReference>
<organism evidence="2 3">
    <name type="scientific">Halopseudomonas yangmingensis</name>
    <dbReference type="NCBI Taxonomy" id="1720063"/>
    <lineage>
        <taxon>Bacteria</taxon>
        <taxon>Pseudomonadati</taxon>
        <taxon>Pseudomonadota</taxon>
        <taxon>Gammaproteobacteria</taxon>
        <taxon>Pseudomonadales</taxon>
        <taxon>Pseudomonadaceae</taxon>
        <taxon>Halopseudomonas</taxon>
    </lineage>
</organism>
<evidence type="ECO:0000313" key="3">
    <source>
        <dbReference type="Proteomes" id="UP000243629"/>
    </source>
</evidence>
<proteinExistence type="predicted"/>
<evidence type="ECO:0008006" key="4">
    <source>
        <dbReference type="Google" id="ProtNLM"/>
    </source>
</evidence>
<dbReference type="PANTHER" id="PTHR43317">
    <property type="entry name" value="THERMOSPERMINE SYNTHASE ACAULIS5"/>
    <property type="match status" value="1"/>
</dbReference>
<keyword evidence="1" id="KW-0620">Polyamine biosynthesis</keyword>
<evidence type="ECO:0000313" key="2">
    <source>
        <dbReference type="EMBL" id="SFM70058.1"/>
    </source>
</evidence>
<dbReference type="STRING" id="1720063.SAMN05216217_11242"/>
<dbReference type="CDD" id="cd02440">
    <property type="entry name" value="AdoMet_MTases"/>
    <property type="match status" value="1"/>
</dbReference>
<evidence type="ECO:0000256" key="1">
    <source>
        <dbReference type="ARBA" id="ARBA00023115"/>
    </source>
</evidence>
<dbReference type="AlphaFoldDB" id="A0A1I4SZW6"/>
<dbReference type="OrthoDB" id="9069616at2"/>
<dbReference type="InterPro" id="IPR029063">
    <property type="entry name" value="SAM-dependent_MTases_sf"/>
</dbReference>
<protein>
    <recommendedName>
        <fullName evidence="4">Spermidine synthase</fullName>
    </recommendedName>
</protein>
<dbReference type="Proteomes" id="UP000243629">
    <property type="component" value="Unassembled WGS sequence"/>
</dbReference>
<dbReference type="Pfam" id="PF01564">
    <property type="entry name" value="Spermine_synth"/>
    <property type="match status" value="1"/>
</dbReference>
<dbReference type="EMBL" id="FOUI01000012">
    <property type="protein sequence ID" value="SFM70058.1"/>
    <property type="molecule type" value="Genomic_DNA"/>
</dbReference>